<protein>
    <submittedName>
        <fullName evidence="10">Arsenic transporter</fullName>
    </submittedName>
</protein>
<dbReference type="CDD" id="cd01118">
    <property type="entry name" value="ArsB_permease"/>
    <property type="match status" value="1"/>
</dbReference>
<evidence type="ECO:0000256" key="8">
    <source>
        <dbReference type="SAM" id="Phobius"/>
    </source>
</evidence>
<evidence type="ECO:0000256" key="1">
    <source>
        <dbReference type="ARBA" id="ARBA00004651"/>
    </source>
</evidence>
<name>A0A0F5JW84_9BURK</name>
<feature type="transmembrane region" description="Helical" evidence="8">
    <location>
        <begin position="98"/>
        <end position="129"/>
    </location>
</feature>
<dbReference type="InterPro" id="IPR004680">
    <property type="entry name" value="Cit_transptr-like_dom"/>
</dbReference>
<feature type="transmembrane region" description="Helical" evidence="8">
    <location>
        <begin position="7"/>
        <end position="24"/>
    </location>
</feature>
<evidence type="ECO:0000256" key="6">
    <source>
        <dbReference type="ARBA" id="ARBA00022989"/>
    </source>
</evidence>
<feature type="transmembrane region" description="Helical" evidence="8">
    <location>
        <begin position="141"/>
        <end position="161"/>
    </location>
</feature>
<comment type="caution">
    <text evidence="10">The sequence shown here is derived from an EMBL/GenBank/DDBJ whole genome shotgun (WGS) entry which is preliminary data.</text>
</comment>
<evidence type="ECO:0000313" key="11">
    <source>
        <dbReference type="Proteomes" id="UP000033618"/>
    </source>
</evidence>
<feature type="transmembrane region" description="Helical" evidence="8">
    <location>
        <begin position="245"/>
        <end position="263"/>
    </location>
</feature>
<dbReference type="Proteomes" id="UP000033618">
    <property type="component" value="Unassembled WGS sequence"/>
</dbReference>
<keyword evidence="5 8" id="KW-0812">Transmembrane</keyword>
<evidence type="ECO:0000256" key="4">
    <source>
        <dbReference type="ARBA" id="ARBA00022475"/>
    </source>
</evidence>
<evidence type="ECO:0000313" key="10">
    <source>
        <dbReference type="EMBL" id="KKB62096.1"/>
    </source>
</evidence>
<feature type="transmembrane region" description="Helical" evidence="8">
    <location>
        <begin position="395"/>
        <end position="415"/>
    </location>
</feature>
<evidence type="ECO:0000256" key="7">
    <source>
        <dbReference type="ARBA" id="ARBA00023136"/>
    </source>
</evidence>
<organism evidence="10 11">
    <name type="scientific">Robbsia andropogonis</name>
    <dbReference type="NCBI Taxonomy" id="28092"/>
    <lineage>
        <taxon>Bacteria</taxon>
        <taxon>Pseudomonadati</taxon>
        <taxon>Pseudomonadota</taxon>
        <taxon>Betaproteobacteria</taxon>
        <taxon>Burkholderiales</taxon>
        <taxon>Burkholderiaceae</taxon>
        <taxon>Robbsia</taxon>
    </lineage>
</organism>
<keyword evidence="7 8" id="KW-0472">Membrane</keyword>
<keyword evidence="3" id="KW-0813">Transport</keyword>
<keyword evidence="4" id="KW-1003">Cell membrane</keyword>
<dbReference type="GO" id="GO:0015105">
    <property type="term" value="F:arsenite transmembrane transporter activity"/>
    <property type="evidence" value="ECO:0007669"/>
    <property type="project" value="InterPro"/>
</dbReference>
<comment type="subcellular location">
    <subcellularLocation>
        <location evidence="1">Cell membrane</location>
        <topology evidence="1">Multi-pass membrane protein</topology>
    </subcellularLocation>
</comment>
<proteinExistence type="inferred from homology"/>
<evidence type="ECO:0000259" key="9">
    <source>
        <dbReference type="Pfam" id="PF03600"/>
    </source>
</evidence>
<dbReference type="PANTHER" id="PTHR43302">
    <property type="entry name" value="TRANSPORTER ARSB-RELATED"/>
    <property type="match status" value="1"/>
</dbReference>
<reference evidence="10 11" key="1">
    <citation type="submission" date="2015-03" db="EMBL/GenBank/DDBJ databases">
        <title>Draft Genome Sequence of Burkholderia andropogonis type strain ICMP2807, isolated from Sorghum bicolor.</title>
        <authorList>
            <person name="Lopes-Santos L."/>
            <person name="Castro D.B."/>
            <person name="Ottoboni L.M."/>
            <person name="Park D."/>
            <person name="Weirc B.S."/>
            <person name="Destefano S.A."/>
        </authorList>
    </citation>
    <scope>NUCLEOTIDE SEQUENCE [LARGE SCALE GENOMIC DNA]</scope>
    <source>
        <strain evidence="10 11">ICMP2807</strain>
    </source>
</reference>
<evidence type="ECO:0000256" key="3">
    <source>
        <dbReference type="ARBA" id="ARBA00022448"/>
    </source>
</evidence>
<gene>
    <name evidence="10" type="ORF">WM40_19465</name>
</gene>
<feature type="transmembrane region" description="Helical" evidence="8">
    <location>
        <begin position="30"/>
        <end position="48"/>
    </location>
</feature>
<feature type="transmembrane region" description="Helical" evidence="8">
    <location>
        <begin position="220"/>
        <end position="239"/>
    </location>
</feature>
<evidence type="ECO:0000256" key="2">
    <source>
        <dbReference type="ARBA" id="ARBA00009843"/>
    </source>
</evidence>
<feature type="transmembrane region" description="Helical" evidence="8">
    <location>
        <begin position="181"/>
        <end position="199"/>
    </location>
</feature>
<dbReference type="AlphaFoldDB" id="A0A0F5JW84"/>
<feature type="transmembrane region" description="Helical" evidence="8">
    <location>
        <begin position="275"/>
        <end position="293"/>
    </location>
</feature>
<dbReference type="PANTHER" id="PTHR43302:SF5">
    <property type="entry name" value="TRANSPORTER ARSB-RELATED"/>
    <property type="match status" value="1"/>
</dbReference>
<feature type="domain" description="Citrate transporter-like" evidence="9">
    <location>
        <begin position="25"/>
        <end position="352"/>
    </location>
</feature>
<dbReference type="GO" id="GO:0005886">
    <property type="term" value="C:plasma membrane"/>
    <property type="evidence" value="ECO:0007669"/>
    <property type="project" value="UniProtKB-SubCell"/>
</dbReference>
<dbReference type="InterPro" id="IPR000802">
    <property type="entry name" value="Arsenical_pump_ArsB"/>
</dbReference>
<evidence type="ECO:0000256" key="5">
    <source>
        <dbReference type="ARBA" id="ARBA00022692"/>
    </source>
</evidence>
<dbReference type="EMBL" id="LAQU01000025">
    <property type="protein sequence ID" value="KKB62096.1"/>
    <property type="molecule type" value="Genomic_DNA"/>
</dbReference>
<sequence>MPSRALSIEAIAAASTLGVIVGPFKLPEAVWAVFGALSLCVLGLLPWSEALTAIGKGHDVYLFLIGMMVASELARKEGLFDYMAALAAKLARGSQKNLFFLIYCVGTIVTVFLSDDATAVVLTPAVITVARVVKAKQPLPYLYICAFVANAASFALPISNPANLVIFQDRMPSLLSWLDRFALPTLLSVSLTYLSLRLMHREELTEAIMADVALPQLSTAGKATGFGIAAMAITILSASECDMPLGLTTFCAGLTLFLTICMLKKKFLASHLSEISWSVLPLVAGLFILVEGLQRTGVVDSLAGILMSMSKNIPAHAGWLSGVVTALACNLINNLPAGLIAGSALATAHATPSAASAILVGLDLGPNFSLTGSLATLLWLTTLRRSGIEVTAWSFLKLGMVVTLPALVAALLSVAL</sequence>
<dbReference type="STRING" id="28092.WM40_19465"/>
<dbReference type="PRINTS" id="PR00758">
    <property type="entry name" value="ARSENICPUMP"/>
</dbReference>
<comment type="similarity">
    <text evidence="2">Belongs to the CitM (TC 2.A.11) transporter family.</text>
</comment>
<keyword evidence="6 8" id="KW-1133">Transmembrane helix</keyword>
<feature type="transmembrane region" description="Helical" evidence="8">
    <location>
        <begin position="366"/>
        <end position="383"/>
    </location>
</feature>
<feature type="transmembrane region" description="Helical" evidence="8">
    <location>
        <begin position="313"/>
        <end position="332"/>
    </location>
</feature>
<keyword evidence="11" id="KW-1185">Reference proteome</keyword>
<dbReference type="Pfam" id="PF03600">
    <property type="entry name" value="CitMHS"/>
    <property type="match status" value="1"/>
</dbReference>
<dbReference type="PATRIC" id="fig|28092.6.peg.4563"/>
<accession>A0A0F5JW84</accession>